<dbReference type="InterPro" id="IPR001387">
    <property type="entry name" value="Cro/C1-type_HTH"/>
</dbReference>
<evidence type="ECO:0000313" key="3">
    <source>
        <dbReference type="Proteomes" id="UP000032946"/>
    </source>
</evidence>
<evidence type="ECO:0000313" key="2">
    <source>
        <dbReference type="EMBL" id="CDM98513.1"/>
    </source>
</evidence>
<keyword evidence="3" id="KW-1185">Reference proteome</keyword>
<dbReference type="RefSeq" id="WP_006622471.1">
    <property type="nucleotide sequence ID" value="NZ_FO818640.1"/>
</dbReference>
<evidence type="ECO:0000259" key="1">
    <source>
        <dbReference type="PROSITE" id="PS50943"/>
    </source>
</evidence>
<dbReference type="Pfam" id="PF01381">
    <property type="entry name" value="HTH_3"/>
    <property type="match status" value="1"/>
</dbReference>
<dbReference type="CDD" id="cd00093">
    <property type="entry name" value="HTH_XRE"/>
    <property type="match status" value="1"/>
</dbReference>
<accession>A0A9P1P1Z1</accession>
<dbReference type="Proteomes" id="UP000032946">
    <property type="component" value="Chromosome"/>
</dbReference>
<gene>
    <name evidence="2" type="ORF">ARTHRO_61114</name>
</gene>
<dbReference type="AlphaFoldDB" id="A0A9P1P1Z1"/>
<organism evidence="2 3">
    <name type="scientific">Limnospira indica PCC 8005</name>
    <dbReference type="NCBI Taxonomy" id="376219"/>
    <lineage>
        <taxon>Bacteria</taxon>
        <taxon>Bacillati</taxon>
        <taxon>Cyanobacteriota</taxon>
        <taxon>Cyanophyceae</taxon>
        <taxon>Oscillatoriophycideae</taxon>
        <taxon>Oscillatoriales</taxon>
        <taxon>Sirenicapillariaceae</taxon>
        <taxon>Limnospira</taxon>
    </lineage>
</organism>
<protein>
    <submittedName>
        <fullName evidence="2">Transcriptional regulator</fullName>
    </submittedName>
</protein>
<name>A0A9P1P1Z1_9CYAN</name>
<dbReference type="SUPFAM" id="SSF47413">
    <property type="entry name" value="lambda repressor-like DNA-binding domains"/>
    <property type="match status" value="1"/>
</dbReference>
<dbReference type="SMART" id="SM00530">
    <property type="entry name" value="HTH_XRE"/>
    <property type="match status" value="1"/>
</dbReference>
<proteinExistence type="predicted"/>
<feature type="domain" description="HTH cro/C1-type" evidence="1">
    <location>
        <begin position="12"/>
        <end position="55"/>
    </location>
</feature>
<reference evidence="2 3" key="1">
    <citation type="submission" date="2014-02" db="EMBL/GenBank/DDBJ databases">
        <authorList>
            <person name="Genoscope - CEA"/>
        </authorList>
    </citation>
    <scope>NUCLEOTIDE SEQUENCE [LARGE SCALE GENOMIC DNA]</scope>
    <source>
        <strain evidence="2 3">PCC 8005</strain>
    </source>
</reference>
<dbReference type="Gene3D" id="1.10.260.40">
    <property type="entry name" value="lambda repressor-like DNA-binding domains"/>
    <property type="match status" value="1"/>
</dbReference>
<dbReference type="EMBL" id="FO818640">
    <property type="protein sequence ID" value="CDM98513.1"/>
    <property type="molecule type" value="Genomic_DNA"/>
</dbReference>
<dbReference type="GO" id="GO:0003677">
    <property type="term" value="F:DNA binding"/>
    <property type="evidence" value="ECO:0007669"/>
    <property type="project" value="InterPro"/>
</dbReference>
<sequence>MSEIESNLQILMRTLRRRLHLSQEGLAQKLGVSRGSVNRWENGRGEPSQAILNSIQHLWESVFDEEEPKARTSYLNSVPKFRQSDVMRILGVSHQRVRTLRIRQTLKFYWDEEMNTWVTSDIEIKRYLRRKGKRLRYKEIK</sequence>
<dbReference type="PROSITE" id="PS50943">
    <property type="entry name" value="HTH_CROC1"/>
    <property type="match status" value="1"/>
</dbReference>
<dbReference type="InterPro" id="IPR010982">
    <property type="entry name" value="Lambda_DNA-bd_dom_sf"/>
</dbReference>